<protein>
    <submittedName>
        <fullName evidence="1">Uncharacterized protein</fullName>
    </submittedName>
</protein>
<dbReference type="InterPro" id="IPR053801">
    <property type="entry name" value="DUF6959"/>
</dbReference>
<comment type="caution">
    <text evidence="1">The sequence shown here is derived from an EMBL/GenBank/DDBJ whole genome shotgun (WGS) entry which is preliminary data.</text>
</comment>
<evidence type="ECO:0000313" key="2">
    <source>
        <dbReference type="Proteomes" id="UP000601223"/>
    </source>
</evidence>
<dbReference type="AlphaFoldDB" id="A0A8J3JJF6"/>
<gene>
    <name evidence="1" type="ORF">Cba03nite_72560</name>
</gene>
<name>A0A8J3JJF6_9ACTN</name>
<reference evidence="1 2" key="1">
    <citation type="submission" date="2021-01" db="EMBL/GenBank/DDBJ databases">
        <title>Whole genome shotgun sequence of Catellatospora bangladeshensis NBRC 107357.</title>
        <authorList>
            <person name="Komaki H."/>
            <person name="Tamura T."/>
        </authorList>
    </citation>
    <scope>NUCLEOTIDE SEQUENCE [LARGE SCALE GENOMIC DNA]</scope>
    <source>
        <strain evidence="1 2">NBRC 107357</strain>
    </source>
</reference>
<dbReference type="Proteomes" id="UP000601223">
    <property type="component" value="Unassembled WGS sequence"/>
</dbReference>
<dbReference type="EMBL" id="BONF01000055">
    <property type="protein sequence ID" value="GIF85907.1"/>
    <property type="molecule type" value="Genomic_DNA"/>
</dbReference>
<proteinExistence type="predicted"/>
<sequence length="91" mass="10011">MRMTVIEADLFTDAGNNAVVRLPHRAFPGILIQGDTFANLRVQLAEAASLLSESPASSDALGQLQSVINDFDEILHRYEQALASRGLRRPY</sequence>
<accession>A0A8J3JJF6</accession>
<dbReference type="Pfam" id="PF22281">
    <property type="entry name" value="DUF6959"/>
    <property type="match status" value="1"/>
</dbReference>
<organism evidence="1 2">
    <name type="scientific">Catellatospora bangladeshensis</name>
    <dbReference type="NCBI Taxonomy" id="310355"/>
    <lineage>
        <taxon>Bacteria</taxon>
        <taxon>Bacillati</taxon>
        <taxon>Actinomycetota</taxon>
        <taxon>Actinomycetes</taxon>
        <taxon>Micromonosporales</taxon>
        <taxon>Micromonosporaceae</taxon>
        <taxon>Catellatospora</taxon>
    </lineage>
</organism>
<keyword evidence="2" id="KW-1185">Reference proteome</keyword>
<evidence type="ECO:0000313" key="1">
    <source>
        <dbReference type="EMBL" id="GIF85907.1"/>
    </source>
</evidence>